<dbReference type="GeneID" id="34945799"/>
<gene>
    <name evidence="2" type="ORF">OT_ostta04g05580</name>
</gene>
<evidence type="ECO:0000313" key="2">
    <source>
        <dbReference type="EMBL" id="CEF97794.1"/>
    </source>
</evidence>
<comment type="caution">
    <text evidence="2">The sequence shown here is derived from an EMBL/GenBank/DDBJ whole genome shotgun (WGS) entry which is preliminary data.</text>
</comment>
<keyword evidence="3" id="KW-1185">Reference proteome</keyword>
<accession>A0A090M6N4</accession>
<dbReference type="KEGG" id="ota:OT_ostta04g05580"/>
<proteinExistence type="predicted"/>
<dbReference type="AlphaFoldDB" id="A0A090M6N4"/>
<reference evidence="3" key="1">
    <citation type="journal article" date="2006" name="Proc. Natl. Acad. Sci. U.S.A.">
        <title>Genome analysis of the smallest free-living eukaryote Ostreococcus tauri unveils many unique features.</title>
        <authorList>
            <person name="Derelle E."/>
            <person name="Ferraz C."/>
            <person name="Rombauts S."/>
            <person name="Rouze P."/>
            <person name="Worden A.Z."/>
            <person name="Robbens S."/>
            <person name="Partensky F."/>
            <person name="Degroeve S."/>
            <person name="Echeynie S."/>
            <person name="Cooke R."/>
            <person name="Saeys Y."/>
            <person name="Wuyts J."/>
            <person name="Jabbari K."/>
            <person name="Bowler C."/>
            <person name="Panaud O."/>
            <person name="Piegu B."/>
            <person name="Ball S.G."/>
            <person name="Ral J.-P."/>
            <person name="Bouget F.-Y."/>
            <person name="Piganeau G."/>
            <person name="De Baets B."/>
            <person name="Picard A."/>
            <person name="Delseny M."/>
            <person name="Demaille J."/>
            <person name="Van de Peer Y."/>
            <person name="Moreau H."/>
        </authorList>
    </citation>
    <scope>NUCLEOTIDE SEQUENCE [LARGE SCALE GENOMIC DNA]</scope>
    <source>
        <strain evidence="3">OTTH 0595 / CCAP 157/2 / RCC745</strain>
    </source>
</reference>
<feature type="region of interest" description="Disordered" evidence="1">
    <location>
        <begin position="1"/>
        <end position="87"/>
    </location>
</feature>
<evidence type="ECO:0000313" key="3">
    <source>
        <dbReference type="Proteomes" id="UP000009170"/>
    </source>
</evidence>
<organism evidence="2 3">
    <name type="scientific">Ostreococcus tauri</name>
    <name type="common">Marine green alga</name>
    <dbReference type="NCBI Taxonomy" id="70448"/>
    <lineage>
        <taxon>Eukaryota</taxon>
        <taxon>Viridiplantae</taxon>
        <taxon>Chlorophyta</taxon>
        <taxon>Mamiellophyceae</taxon>
        <taxon>Mamiellales</taxon>
        <taxon>Bathycoccaceae</taxon>
        <taxon>Ostreococcus</taxon>
    </lineage>
</organism>
<evidence type="ECO:0000256" key="1">
    <source>
        <dbReference type="SAM" id="MobiDB-lite"/>
    </source>
</evidence>
<reference evidence="2 3" key="2">
    <citation type="journal article" date="2014" name="BMC Genomics">
        <title>An improved genome of the model marine alga Ostreococcus tauri unfolds by assessing Illumina de novo assemblies.</title>
        <authorList>
            <person name="Blanc-Mathieu R."/>
            <person name="Verhelst B."/>
            <person name="Derelle E."/>
            <person name="Rombauts S."/>
            <person name="Bouget F.Y."/>
            <person name="Carre I."/>
            <person name="Chateau A."/>
            <person name="Eyre-Walker A."/>
            <person name="Grimsley N."/>
            <person name="Moreau H."/>
            <person name="Piegu B."/>
            <person name="Rivals E."/>
            <person name="Schackwitz W."/>
            <person name="Van de Peer Y."/>
            <person name="Piganeau G."/>
        </authorList>
    </citation>
    <scope>NUCLEOTIDE SEQUENCE [LARGE SCALE GENOMIC DNA]</scope>
    <source>
        <strain evidence="3">OTTH 0595 / CCAP 157/2 / RCC745</strain>
    </source>
</reference>
<protein>
    <submittedName>
        <fullName evidence="2">Unnamed product</fullName>
    </submittedName>
</protein>
<dbReference type="RefSeq" id="XP_022838891.1">
    <property type="nucleotide sequence ID" value="XM_022984643.1"/>
</dbReference>
<dbReference type="InParanoid" id="A0A090M6N4"/>
<dbReference type="EMBL" id="CAID01000004">
    <property type="protein sequence ID" value="CEF97794.1"/>
    <property type="molecule type" value="Genomic_DNA"/>
</dbReference>
<feature type="compositionally biased region" description="Basic and acidic residues" evidence="1">
    <location>
        <begin position="13"/>
        <end position="31"/>
    </location>
</feature>
<sequence length="460" mass="52395">MIEAIRALFAPKRRSDDAQQGEEQAKRRAEIGARAVDSTSAGGAFDGAGDTESAEKRDNGVARGGQGTSGAEPTGGADENPAEEATNTGKGKRKCVLCNRADACRTVNMFFVGALVIDVFQPIFNRYSRIKKKQIGRIDKNQTFRQGDGLCKACSALFEDCVRDRLDWKFEWIVDAARKLKILSAHVRDHLDGKLPRGNDVATLARWDHEDAGERVGVQVGLWWYDLNRSKCEERLKRLRKFDEDSNNALQYLETCVLREDGCARRYTAHDARKLKILSAHVRDHLDGKLPRQNDVATLARWDHEDDGERDGVQVGQWWYNLNRSTDKGRLKRSRNFDEDSKHALQYLETCVLREDGCARRYTAHDARKLKIFSAHVRDHLDGKLPRGNDVATLARWDHEDDGERDGVPVGMWWYDLNRSTDKERLKRLRNFDDDSNNALEYLERCEPRKAKALPGRNAK</sequence>
<dbReference type="Proteomes" id="UP000009170">
    <property type="component" value="Unassembled WGS sequence"/>
</dbReference>
<name>A0A090M6N4_OSTTA</name>